<dbReference type="AlphaFoldDB" id="K3X685"/>
<dbReference type="Pfam" id="PF07724">
    <property type="entry name" value="AAA_2"/>
    <property type="match status" value="1"/>
</dbReference>
<evidence type="ECO:0000313" key="7">
    <source>
        <dbReference type="EnsemblProtists" id="PYU1_T012734"/>
    </source>
</evidence>
<dbReference type="NCBIfam" id="TIGR00390">
    <property type="entry name" value="hslU"/>
    <property type="match status" value="1"/>
</dbReference>
<dbReference type="SMART" id="SM01086">
    <property type="entry name" value="ClpB_D2-small"/>
    <property type="match status" value="1"/>
</dbReference>
<protein>
    <recommendedName>
        <fullName evidence="9">AAA+ ATPase domain-containing protein</fullName>
    </recommendedName>
</protein>
<reference evidence="8" key="1">
    <citation type="journal article" date="2010" name="Genome Biol.">
        <title>Genome sequence of the necrotrophic plant pathogen Pythium ultimum reveals original pathogenicity mechanisms and effector repertoire.</title>
        <authorList>
            <person name="Levesque C.A."/>
            <person name="Brouwer H."/>
            <person name="Cano L."/>
            <person name="Hamilton J.P."/>
            <person name="Holt C."/>
            <person name="Huitema E."/>
            <person name="Raffaele S."/>
            <person name="Robideau G.P."/>
            <person name="Thines M."/>
            <person name="Win J."/>
            <person name="Zerillo M.M."/>
            <person name="Beakes G.W."/>
            <person name="Boore J.L."/>
            <person name="Busam D."/>
            <person name="Dumas B."/>
            <person name="Ferriera S."/>
            <person name="Fuerstenberg S.I."/>
            <person name="Gachon C.M."/>
            <person name="Gaulin E."/>
            <person name="Govers F."/>
            <person name="Grenville-Briggs L."/>
            <person name="Horner N."/>
            <person name="Hostetler J."/>
            <person name="Jiang R.H."/>
            <person name="Johnson J."/>
            <person name="Krajaejun T."/>
            <person name="Lin H."/>
            <person name="Meijer H.J."/>
            <person name="Moore B."/>
            <person name="Morris P."/>
            <person name="Phuntmart V."/>
            <person name="Puiu D."/>
            <person name="Shetty J."/>
            <person name="Stajich J.E."/>
            <person name="Tripathy S."/>
            <person name="Wawra S."/>
            <person name="van West P."/>
            <person name="Whitty B.R."/>
            <person name="Coutinho P.M."/>
            <person name="Henrissat B."/>
            <person name="Martin F."/>
            <person name="Thomas P.D."/>
            <person name="Tyler B.M."/>
            <person name="De Vries R.P."/>
            <person name="Kamoun S."/>
            <person name="Yandell M."/>
            <person name="Tisserat N."/>
            <person name="Buell C.R."/>
        </authorList>
    </citation>
    <scope>NUCLEOTIDE SEQUENCE</scope>
    <source>
        <strain evidence="8">DAOM:BR144</strain>
    </source>
</reference>
<organism evidence="7 8">
    <name type="scientific">Globisporangium ultimum (strain ATCC 200006 / CBS 805.95 / DAOM BR144)</name>
    <name type="common">Pythium ultimum</name>
    <dbReference type="NCBI Taxonomy" id="431595"/>
    <lineage>
        <taxon>Eukaryota</taxon>
        <taxon>Sar</taxon>
        <taxon>Stramenopiles</taxon>
        <taxon>Oomycota</taxon>
        <taxon>Peronosporomycetes</taxon>
        <taxon>Pythiales</taxon>
        <taxon>Pythiaceae</taxon>
        <taxon>Globisporangium</taxon>
    </lineage>
</organism>
<dbReference type="Proteomes" id="UP000019132">
    <property type="component" value="Unassembled WGS sequence"/>
</dbReference>
<dbReference type="SUPFAM" id="SSF52540">
    <property type="entry name" value="P-loop containing nucleoside triphosphate hydrolases"/>
    <property type="match status" value="1"/>
</dbReference>
<name>K3X685_GLOUD</name>
<dbReference type="GO" id="GO:0051603">
    <property type="term" value="P:proteolysis involved in protein catabolic process"/>
    <property type="evidence" value="ECO:0007669"/>
    <property type="project" value="TreeGrafter"/>
</dbReference>
<keyword evidence="2" id="KW-0547">Nucleotide-binding</keyword>
<accession>K3X685</accession>
<keyword evidence="8" id="KW-1185">Reference proteome</keyword>
<dbReference type="GO" id="GO:0008233">
    <property type="term" value="F:peptidase activity"/>
    <property type="evidence" value="ECO:0007669"/>
    <property type="project" value="InterPro"/>
</dbReference>
<dbReference type="Gene3D" id="1.10.8.60">
    <property type="match status" value="1"/>
</dbReference>
<dbReference type="STRING" id="431595.K3X685"/>
<reference evidence="7" key="3">
    <citation type="submission" date="2015-02" db="UniProtKB">
        <authorList>
            <consortium name="EnsemblProtists"/>
        </authorList>
    </citation>
    <scope>IDENTIFICATION</scope>
    <source>
        <strain evidence="7">DAOM BR144</strain>
    </source>
</reference>
<dbReference type="InterPro" id="IPR027417">
    <property type="entry name" value="P-loop_NTPase"/>
</dbReference>
<dbReference type="EnsemblProtists" id="PYU1_T012734">
    <property type="protein sequence ID" value="PYU1_T012734"/>
    <property type="gene ID" value="PYU1_G012708"/>
</dbReference>
<dbReference type="Pfam" id="PF00004">
    <property type="entry name" value="AAA"/>
    <property type="match status" value="1"/>
</dbReference>
<evidence type="ECO:0000259" key="5">
    <source>
        <dbReference type="SMART" id="SM00382"/>
    </source>
</evidence>
<feature type="domain" description="AAA+ ATPase" evidence="5">
    <location>
        <begin position="97"/>
        <end position="388"/>
    </location>
</feature>
<keyword evidence="4" id="KW-0143">Chaperone</keyword>
<dbReference type="InterPro" id="IPR019489">
    <property type="entry name" value="Clp_ATPase_C"/>
</dbReference>
<evidence type="ECO:0000259" key="6">
    <source>
        <dbReference type="SMART" id="SM01086"/>
    </source>
</evidence>
<dbReference type="GO" id="GO:0005524">
    <property type="term" value="F:ATP binding"/>
    <property type="evidence" value="ECO:0007669"/>
    <property type="project" value="UniProtKB-KW"/>
</dbReference>
<dbReference type="VEuPathDB" id="FungiDB:PYU1_G012708"/>
<evidence type="ECO:0000256" key="3">
    <source>
        <dbReference type="ARBA" id="ARBA00022840"/>
    </source>
</evidence>
<dbReference type="NCBIfam" id="NF003544">
    <property type="entry name" value="PRK05201.1"/>
    <property type="match status" value="1"/>
</dbReference>
<dbReference type="InterPro" id="IPR050052">
    <property type="entry name" value="ATP-dep_Clp_protease_ClpX"/>
</dbReference>
<dbReference type="InterPro" id="IPR003593">
    <property type="entry name" value="AAA+_ATPase"/>
</dbReference>
<dbReference type="Gene3D" id="3.40.50.300">
    <property type="entry name" value="P-loop containing nucleotide triphosphate hydrolases"/>
    <property type="match status" value="2"/>
</dbReference>
<reference evidence="8" key="2">
    <citation type="submission" date="2010-04" db="EMBL/GenBank/DDBJ databases">
        <authorList>
            <person name="Buell R."/>
            <person name="Hamilton J."/>
            <person name="Hostetler J."/>
        </authorList>
    </citation>
    <scope>NUCLEOTIDE SEQUENCE [LARGE SCALE GENOMIC DNA]</scope>
    <source>
        <strain evidence="8">DAOM:BR144</strain>
    </source>
</reference>
<feature type="domain" description="Clp ATPase C-terminal" evidence="6">
    <location>
        <begin position="387"/>
        <end position="481"/>
    </location>
</feature>
<dbReference type="PANTHER" id="PTHR48102:SF3">
    <property type="entry name" value="ATP-DEPENDENT PROTEASE ATPASE SUBUNIT HSLU"/>
    <property type="match status" value="1"/>
</dbReference>
<comment type="similarity">
    <text evidence="1">Belongs to the ClpX chaperone family. HslU subfamily.</text>
</comment>
<dbReference type="GO" id="GO:0009376">
    <property type="term" value="C:HslUV protease complex"/>
    <property type="evidence" value="ECO:0007669"/>
    <property type="project" value="InterPro"/>
</dbReference>
<dbReference type="OMA" id="CMQKTFD"/>
<dbReference type="PANTHER" id="PTHR48102">
    <property type="entry name" value="ATP-DEPENDENT CLP PROTEASE ATP-BINDING SUBUNIT CLPX-LIKE, MITOCHONDRIAL-RELATED"/>
    <property type="match status" value="1"/>
</dbReference>
<evidence type="ECO:0000256" key="1">
    <source>
        <dbReference type="ARBA" id="ARBA00009771"/>
    </source>
</evidence>
<dbReference type="eggNOG" id="KOG0745">
    <property type="taxonomic scope" value="Eukaryota"/>
</dbReference>
<sequence length="495" mass="54512">MMRSVLRLRATAPRPAAARFLTTGVSSTAAVGGGDDSLSVLNSSHSWGTDLIPEDVVRELNKYIVGQEDAKKAVAIALRNRWRRRQLKDVVLRAEISPMNILMSGPTGSGKTEIARRLAKMTDSPFLKVEATKYTEVGIYGANTESMIKDLVDVAVDMERDRAAKQHAAAARERAINRLVDLLSGPTTLSDAARESLRDQIGSGQADNRFVNVKLKMLTKKNSKGRSPEMMEIPPEIENMMQHLDSLMKSRFSPGKNGDAGKTQRLTVKEALPRLEAEEADDIIDEDEVVKAAIEKVQNNGIIFLDEIDKLANASESRGGGNYRKGEGVQKELLALTEGCAVSTRYGLIYTDHILFIASGAFHNCKPSDLMPELQGRLPIRVALSPLGAKEFVRILKETEYSLLLQTRALMATEGVELSFTDEAVDEIAEISAQVNSQTDDIGARRLATIVSKITEEVSFHAPKMGGIKFEVDQKYVRQRLANVLEKTDLTKYIL</sequence>
<proteinExistence type="inferred from homology"/>
<dbReference type="SMART" id="SM00382">
    <property type="entry name" value="AAA"/>
    <property type="match status" value="1"/>
</dbReference>
<dbReference type="InterPro" id="IPR004491">
    <property type="entry name" value="HslU"/>
</dbReference>
<keyword evidence="3" id="KW-0067">ATP-binding</keyword>
<evidence type="ECO:0008006" key="9">
    <source>
        <dbReference type="Google" id="ProtNLM"/>
    </source>
</evidence>
<evidence type="ECO:0000256" key="4">
    <source>
        <dbReference type="ARBA" id="ARBA00023186"/>
    </source>
</evidence>
<evidence type="ECO:0000313" key="8">
    <source>
        <dbReference type="Proteomes" id="UP000019132"/>
    </source>
</evidence>
<dbReference type="HOGENOM" id="CLU_033123_0_0_1"/>
<dbReference type="InParanoid" id="K3X685"/>
<evidence type="ECO:0000256" key="2">
    <source>
        <dbReference type="ARBA" id="ARBA00022741"/>
    </source>
</evidence>
<dbReference type="EMBL" id="GL376588">
    <property type="status" value="NOT_ANNOTATED_CDS"/>
    <property type="molecule type" value="Genomic_DNA"/>
</dbReference>
<dbReference type="GO" id="GO:0016887">
    <property type="term" value="F:ATP hydrolysis activity"/>
    <property type="evidence" value="ECO:0007669"/>
    <property type="project" value="InterPro"/>
</dbReference>
<dbReference type="InterPro" id="IPR003959">
    <property type="entry name" value="ATPase_AAA_core"/>
</dbReference>